<gene>
    <name evidence="8" type="ORF">CALVIDRAFT_537693</name>
</gene>
<evidence type="ECO:0000256" key="6">
    <source>
        <dbReference type="PROSITE-ProRule" id="PRU00277"/>
    </source>
</evidence>
<dbReference type="InterPro" id="IPR001179">
    <property type="entry name" value="PPIase_FKBP_dom"/>
</dbReference>
<feature type="domain" description="PPIase FKBP-type" evidence="7">
    <location>
        <begin position="17"/>
        <end position="95"/>
    </location>
</feature>
<evidence type="ECO:0000256" key="2">
    <source>
        <dbReference type="ARBA" id="ARBA00013194"/>
    </source>
</evidence>
<dbReference type="AlphaFoldDB" id="A0A167LHM9"/>
<proteinExistence type="inferred from homology"/>
<name>A0A167LHM9_CALVF</name>
<evidence type="ECO:0000313" key="8">
    <source>
        <dbReference type="EMBL" id="KZO95701.1"/>
    </source>
</evidence>
<dbReference type="Pfam" id="PF00254">
    <property type="entry name" value="FKBP_C"/>
    <property type="match status" value="1"/>
</dbReference>
<dbReference type="Gene3D" id="3.10.50.40">
    <property type="match status" value="1"/>
</dbReference>
<dbReference type="EC" id="5.2.1.8" evidence="2 6"/>
<dbReference type="EMBL" id="KV417287">
    <property type="protein sequence ID" value="KZO95701.1"/>
    <property type="molecule type" value="Genomic_DNA"/>
</dbReference>
<evidence type="ECO:0000313" key="9">
    <source>
        <dbReference type="Proteomes" id="UP000076738"/>
    </source>
</evidence>
<keyword evidence="9" id="KW-1185">Reference proteome</keyword>
<dbReference type="SUPFAM" id="SSF54534">
    <property type="entry name" value="FKBP-like"/>
    <property type="match status" value="1"/>
</dbReference>
<dbReference type="PROSITE" id="PS50059">
    <property type="entry name" value="FKBP_PPIASE"/>
    <property type="match status" value="1"/>
</dbReference>
<keyword evidence="3 6" id="KW-0697">Rotamase</keyword>
<keyword evidence="4 6" id="KW-0413">Isomerase</keyword>
<organism evidence="8 9">
    <name type="scientific">Calocera viscosa (strain TUFC12733)</name>
    <dbReference type="NCBI Taxonomy" id="1330018"/>
    <lineage>
        <taxon>Eukaryota</taxon>
        <taxon>Fungi</taxon>
        <taxon>Dikarya</taxon>
        <taxon>Basidiomycota</taxon>
        <taxon>Agaricomycotina</taxon>
        <taxon>Dacrymycetes</taxon>
        <taxon>Dacrymycetales</taxon>
        <taxon>Dacrymycetaceae</taxon>
        <taxon>Calocera</taxon>
    </lineage>
</organism>
<evidence type="ECO:0000256" key="5">
    <source>
        <dbReference type="ARBA" id="ARBA00038106"/>
    </source>
</evidence>
<comment type="similarity">
    <text evidence="5">Belongs to the FKBP-type PPIase family. FKBP1 subfamily.</text>
</comment>
<dbReference type="InterPro" id="IPR046357">
    <property type="entry name" value="PPIase_dom_sf"/>
</dbReference>
<accession>A0A167LHM9</accession>
<dbReference type="PANTHER" id="PTHR10516">
    <property type="entry name" value="PEPTIDYL-PROLYL CIS-TRANS ISOMERASE"/>
    <property type="match status" value="1"/>
</dbReference>
<dbReference type="GO" id="GO:0003755">
    <property type="term" value="F:peptidyl-prolyl cis-trans isomerase activity"/>
    <property type="evidence" value="ECO:0007669"/>
    <property type="project" value="UniProtKB-KW"/>
</dbReference>
<evidence type="ECO:0000256" key="3">
    <source>
        <dbReference type="ARBA" id="ARBA00023110"/>
    </source>
</evidence>
<sequence>MGVTIQTLVPGDGQVRTLTDGRVFDSSRDRRLPFVFELGYGRVIRGWEEGVPKLSLGQKAILTITPDYAYADRGYPPVIPPGATLIFEVELLKIS</sequence>
<evidence type="ECO:0000259" key="7">
    <source>
        <dbReference type="PROSITE" id="PS50059"/>
    </source>
</evidence>
<dbReference type="Proteomes" id="UP000076738">
    <property type="component" value="Unassembled WGS sequence"/>
</dbReference>
<dbReference type="GO" id="GO:0005737">
    <property type="term" value="C:cytoplasm"/>
    <property type="evidence" value="ECO:0007669"/>
    <property type="project" value="TreeGrafter"/>
</dbReference>
<protein>
    <recommendedName>
        <fullName evidence="2 6">peptidylprolyl isomerase</fullName>
        <ecNumber evidence="2 6">5.2.1.8</ecNumber>
    </recommendedName>
</protein>
<evidence type="ECO:0000256" key="4">
    <source>
        <dbReference type="ARBA" id="ARBA00023235"/>
    </source>
</evidence>
<dbReference type="STRING" id="1330018.A0A167LHM9"/>
<dbReference type="OrthoDB" id="1902587at2759"/>
<dbReference type="InterPro" id="IPR050689">
    <property type="entry name" value="FKBP-type_PPIase"/>
</dbReference>
<reference evidence="8 9" key="1">
    <citation type="journal article" date="2016" name="Mol. Biol. Evol.">
        <title>Comparative Genomics of Early-Diverging Mushroom-Forming Fungi Provides Insights into the Origins of Lignocellulose Decay Capabilities.</title>
        <authorList>
            <person name="Nagy L.G."/>
            <person name="Riley R."/>
            <person name="Tritt A."/>
            <person name="Adam C."/>
            <person name="Daum C."/>
            <person name="Floudas D."/>
            <person name="Sun H."/>
            <person name="Yadav J.S."/>
            <person name="Pangilinan J."/>
            <person name="Larsson K.H."/>
            <person name="Matsuura K."/>
            <person name="Barry K."/>
            <person name="Labutti K."/>
            <person name="Kuo R."/>
            <person name="Ohm R.A."/>
            <person name="Bhattacharya S.S."/>
            <person name="Shirouzu T."/>
            <person name="Yoshinaga Y."/>
            <person name="Martin F.M."/>
            <person name="Grigoriev I.V."/>
            <person name="Hibbett D.S."/>
        </authorList>
    </citation>
    <scope>NUCLEOTIDE SEQUENCE [LARGE SCALE GENOMIC DNA]</scope>
    <source>
        <strain evidence="8 9">TUFC12733</strain>
    </source>
</reference>
<comment type="catalytic activity">
    <reaction evidence="1 6">
        <text>[protein]-peptidylproline (omega=180) = [protein]-peptidylproline (omega=0)</text>
        <dbReference type="Rhea" id="RHEA:16237"/>
        <dbReference type="Rhea" id="RHEA-COMP:10747"/>
        <dbReference type="Rhea" id="RHEA-COMP:10748"/>
        <dbReference type="ChEBI" id="CHEBI:83833"/>
        <dbReference type="ChEBI" id="CHEBI:83834"/>
        <dbReference type="EC" id="5.2.1.8"/>
    </reaction>
</comment>
<dbReference type="PANTHER" id="PTHR10516:SF443">
    <property type="entry name" value="FK506-BINDING PROTEIN 59-RELATED"/>
    <property type="match status" value="1"/>
</dbReference>
<evidence type="ECO:0000256" key="1">
    <source>
        <dbReference type="ARBA" id="ARBA00000971"/>
    </source>
</evidence>